<feature type="non-terminal residue" evidence="1">
    <location>
        <position position="1"/>
    </location>
</feature>
<protein>
    <submittedName>
        <fullName evidence="1">Uncharacterized protein</fullName>
    </submittedName>
</protein>
<comment type="caution">
    <text evidence="1">The sequence shown here is derived from an EMBL/GenBank/DDBJ whole genome shotgun (WGS) entry which is preliminary data.</text>
</comment>
<proteinExistence type="predicted"/>
<dbReference type="AlphaFoldDB" id="A0A699ZJI3"/>
<evidence type="ECO:0000313" key="2">
    <source>
        <dbReference type="Proteomes" id="UP000485058"/>
    </source>
</evidence>
<accession>A0A699ZJI3</accession>
<dbReference type="Proteomes" id="UP000485058">
    <property type="component" value="Unassembled WGS sequence"/>
</dbReference>
<reference evidence="1 2" key="1">
    <citation type="submission" date="2020-02" db="EMBL/GenBank/DDBJ databases">
        <title>Draft genome sequence of Haematococcus lacustris strain NIES-144.</title>
        <authorList>
            <person name="Morimoto D."/>
            <person name="Nakagawa S."/>
            <person name="Yoshida T."/>
            <person name="Sawayama S."/>
        </authorList>
    </citation>
    <scope>NUCLEOTIDE SEQUENCE [LARGE SCALE GENOMIC DNA]</scope>
    <source>
        <strain evidence="1 2">NIES-144</strain>
    </source>
</reference>
<keyword evidence="2" id="KW-1185">Reference proteome</keyword>
<name>A0A699ZJI3_HAELA</name>
<organism evidence="1 2">
    <name type="scientific">Haematococcus lacustris</name>
    <name type="common">Green alga</name>
    <name type="synonym">Haematococcus pluvialis</name>
    <dbReference type="NCBI Taxonomy" id="44745"/>
    <lineage>
        <taxon>Eukaryota</taxon>
        <taxon>Viridiplantae</taxon>
        <taxon>Chlorophyta</taxon>
        <taxon>core chlorophytes</taxon>
        <taxon>Chlorophyceae</taxon>
        <taxon>CS clade</taxon>
        <taxon>Chlamydomonadales</taxon>
        <taxon>Haematococcaceae</taxon>
        <taxon>Haematococcus</taxon>
    </lineage>
</organism>
<dbReference type="EMBL" id="BLLF01001511">
    <property type="protein sequence ID" value="GFH19729.1"/>
    <property type="molecule type" value="Genomic_DNA"/>
</dbReference>
<sequence length="72" mass="8197">MDRLTKLLDDIQQVDANFDEAAWPASGTDYVFDMLMGLKQRRREAIRYEVARLTSKLEALSAGRQQGDINHG</sequence>
<evidence type="ECO:0000313" key="1">
    <source>
        <dbReference type="EMBL" id="GFH19729.1"/>
    </source>
</evidence>
<gene>
    <name evidence="1" type="ORF">HaLaN_16730</name>
</gene>